<evidence type="ECO:0000313" key="2">
    <source>
        <dbReference type="EMBL" id="OOH97173.1"/>
    </source>
</evidence>
<dbReference type="KEGG" id="emg:BBD33_05685"/>
<keyword evidence="2" id="KW-0808">Transferase</keyword>
<name>A0A1V3U2Z9_ELIME</name>
<protein>
    <submittedName>
        <fullName evidence="2">GNAT family N-acetyltransferase</fullName>
    </submittedName>
</protein>
<dbReference type="Proteomes" id="UP000188947">
    <property type="component" value="Unassembled WGS sequence"/>
</dbReference>
<comment type="caution">
    <text evidence="2">The sequence shown here is derived from an EMBL/GenBank/DDBJ whole genome shotgun (WGS) entry which is preliminary data.</text>
</comment>
<sequence length="152" mass="17538">MITLRSATTEDLPVLLEFEQGVVKAERPYNPTLINGEIHYYDLNFLINSSDAYLIIAEEDNKAIACGYALIRNAEKNYVKFSRYAYLGFMYVDPEYRGRGINRLILDDLIAWAKGKEISEVRLDVYSENKSAVRAYEKTGFESLITMMRKEI</sequence>
<dbReference type="InterPro" id="IPR000182">
    <property type="entry name" value="GNAT_dom"/>
</dbReference>
<reference evidence="2 3" key="1">
    <citation type="submission" date="2016-11" db="EMBL/GenBank/DDBJ databases">
        <title>Genome sequence and comparative genomic analysis of clinical strain Elizabethkingia meningoseptica 61421 PRCM.</title>
        <authorList>
            <person name="Wang M."/>
            <person name="Hu S."/>
            <person name="Cao L."/>
            <person name="Jiang T."/>
            <person name="Zhou Y."/>
            <person name="Ming D."/>
        </authorList>
    </citation>
    <scope>NUCLEOTIDE SEQUENCE [LARGE SCALE GENOMIC DNA]</scope>
    <source>
        <strain evidence="2 3">61421 PRCM</strain>
    </source>
</reference>
<organism evidence="2 3">
    <name type="scientific">Elizabethkingia meningoseptica</name>
    <name type="common">Chryseobacterium meningosepticum</name>
    <dbReference type="NCBI Taxonomy" id="238"/>
    <lineage>
        <taxon>Bacteria</taxon>
        <taxon>Pseudomonadati</taxon>
        <taxon>Bacteroidota</taxon>
        <taxon>Flavobacteriia</taxon>
        <taxon>Flavobacteriales</taxon>
        <taxon>Weeksellaceae</taxon>
        <taxon>Elizabethkingia</taxon>
    </lineage>
</organism>
<evidence type="ECO:0000259" key="1">
    <source>
        <dbReference type="PROSITE" id="PS51186"/>
    </source>
</evidence>
<gene>
    <name evidence="2" type="ORF">BMF97_04735</name>
</gene>
<dbReference type="CDD" id="cd04301">
    <property type="entry name" value="NAT_SF"/>
    <property type="match status" value="1"/>
</dbReference>
<dbReference type="RefSeq" id="WP_016199483.1">
    <property type="nucleotide sequence ID" value="NZ_CP014338.1"/>
</dbReference>
<dbReference type="GeneID" id="48543504"/>
<dbReference type="SUPFAM" id="SSF55729">
    <property type="entry name" value="Acyl-CoA N-acyltransferases (Nat)"/>
    <property type="match status" value="1"/>
</dbReference>
<dbReference type="Gene3D" id="3.40.630.30">
    <property type="match status" value="1"/>
</dbReference>
<dbReference type="PANTHER" id="PTHR43617">
    <property type="entry name" value="L-AMINO ACID N-ACETYLTRANSFERASE"/>
    <property type="match status" value="1"/>
</dbReference>
<dbReference type="InterPro" id="IPR016181">
    <property type="entry name" value="Acyl_CoA_acyltransferase"/>
</dbReference>
<evidence type="ECO:0000313" key="3">
    <source>
        <dbReference type="Proteomes" id="UP000188947"/>
    </source>
</evidence>
<keyword evidence="3" id="KW-1185">Reference proteome</keyword>
<dbReference type="STRING" id="238.BBD35_07505"/>
<dbReference type="GO" id="GO:0016747">
    <property type="term" value="F:acyltransferase activity, transferring groups other than amino-acyl groups"/>
    <property type="evidence" value="ECO:0007669"/>
    <property type="project" value="InterPro"/>
</dbReference>
<proteinExistence type="predicted"/>
<dbReference type="Pfam" id="PF00583">
    <property type="entry name" value="Acetyltransf_1"/>
    <property type="match status" value="1"/>
</dbReference>
<dbReference type="InterPro" id="IPR050276">
    <property type="entry name" value="MshD_Acetyltransferase"/>
</dbReference>
<dbReference type="eggNOG" id="COG0456">
    <property type="taxonomic scope" value="Bacteria"/>
</dbReference>
<accession>A0A1V3U2Z9</accession>
<dbReference type="PROSITE" id="PS51186">
    <property type="entry name" value="GNAT"/>
    <property type="match status" value="1"/>
</dbReference>
<dbReference type="EMBL" id="MPOG01000006">
    <property type="protein sequence ID" value="OOH97173.1"/>
    <property type="molecule type" value="Genomic_DNA"/>
</dbReference>
<dbReference type="OrthoDB" id="1450704at2"/>
<dbReference type="AlphaFoldDB" id="A0A1V3U2Z9"/>
<feature type="domain" description="N-acetyltransferase" evidence="1">
    <location>
        <begin position="2"/>
        <end position="152"/>
    </location>
</feature>